<name>A0ABP9UM98_9BACT</name>
<sequence length="279" mass="31040">MKLLLFKTLWGHEGSLSEAVAHAREDGFDGIEGPVPPGREKEWFDRLAGLPWIAEICTCTPPGFYIPEPGRSPAEHLDSLARSADAALGGSPLFLTTMAGWDAWNFSEMVGFLEGVVELEAKLGAAIRVETHRTRCTYSPWITRELLRELPEIRLTCDFSHWCVVTERLVLDEDPGLLDLVADCAAHIHARVGHAQGPQVIDPRAPMHATDLEAHTRWWRHLWKTMAARGETRVTMTPEAGPDGYQPCDLSGRPLANLREVNRWMAAHLRAAFPGGLEE</sequence>
<proteinExistence type="predicted"/>
<reference evidence="1 2" key="1">
    <citation type="submission" date="2024-02" db="EMBL/GenBank/DDBJ databases">
        <title>Haloferula sargassicola NBRC 104335.</title>
        <authorList>
            <person name="Ichikawa N."/>
            <person name="Katano-Makiyama Y."/>
            <person name="Hidaka K."/>
        </authorList>
    </citation>
    <scope>NUCLEOTIDE SEQUENCE [LARGE SCALE GENOMIC DNA]</scope>
    <source>
        <strain evidence="1 2">NBRC 104335</strain>
    </source>
</reference>
<accession>A0ABP9UM98</accession>
<dbReference type="EMBL" id="BAABRI010000009">
    <property type="protein sequence ID" value="GAA5482675.1"/>
    <property type="molecule type" value="Genomic_DNA"/>
</dbReference>
<protein>
    <recommendedName>
        <fullName evidence="3">Sugar phosphate isomerase/epimerase</fullName>
    </recommendedName>
</protein>
<dbReference type="RefSeq" id="WP_353566810.1">
    <property type="nucleotide sequence ID" value="NZ_BAABRI010000009.1"/>
</dbReference>
<gene>
    <name evidence="1" type="ORF">Hsar01_01898</name>
</gene>
<evidence type="ECO:0000313" key="1">
    <source>
        <dbReference type="EMBL" id="GAA5482675.1"/>
    </source>
</evidence>
<comment type="caution">
    <text evidence="1">The sequence shown here is derived from an EMBL/GenBank/DDBJ whole genome shotgun (WGS) entry which is preliminary data.</text>
</comment>
<dbReference type="InterPro" id="IPR036237">
    <property type="entry name" value="Xyl_isomerase-like_sf"/>
</dbReference>
<evidence type="ECO:0008006" key="3">
    <source>
        <dbReference type="Google" id="ProtNLM"/>
    </source>
</evidence>
<organism evidence="1 2">
    <name type="scientific">Haloferula sargassicola</name>
    <dbReference type="NCBI Taxonomy" id="490096"/>
    <lineage>
        <taxon>Bacteria</taxon>
        <taxon>Pseudomonadati</taxon>
        <taxon>Verrucomicrobiota</taxon>
        <taxon>Verrucomicrobiia</taxon>
        <taxon>Verrucomicrobiales</taxon>
        <taxon>Verrucomicrobiaceae</taxon>
        <taxon>Haloferula</taxon>
    </lineage>
</organism>
<dbReference type="Proteomes" id="UP001476282">
    <property type="component" value="Unassembled WGS sequence"/>
</dbReference>
<dbReference type="Gene3D" id="3.20.20.150">
    <property type="entry name" value="Divalent-metal-dependent TIM barrel enzymes"/>
    <property type="match status" value="1"/>
</dbReference>
<keyword evidence="2" id="KW-1185">Reference proteome</keyword>
<dbReference type="SUPFAM" id="SSF51658">
    <property type="entry name" value="Xylose isomerase-like"/>
    <property type="match status" value="1"/>
</dbReference>
<evidence type="ECO:0000313" key="2">
    <source>
        <dbReference type="Proteomes" id="UP001476282"/>
    </source>
</evidence>